<evidence type="ECO:0000256" key="6">
    <source>
        <dbReference type="ARBA" id="ARBA00023004"/>
    </source>
</evidence>
<dbReference type="PANTHER" id="PTHR43742:SF6">
    <property type="entry name" value="OXIDOREDUCTASE YYAE-RELATED"/>
    <property type="match status" value="1"/>
</dbReference>
<evidence type="ECO:0000256" key="4">
    <source>
        <dbReference type="ARBA" id="ARBA00022723"/>
    </source>
</evidence>
<dbReference type="Pfam" id="PF00384">
    <property type="entry name" value="Molybdopterin"/>
    <property type="match status" value="1"/>
</dbReference>
<dbReference type="GO" id="GO:0046872">
    <property type="term" value="F:metal ion binding"/>
    <property type="evidence" value="ECO:0007669"/>
    <property type="project" value="UniProtKB-KW"/>
</dbReference>
<dbReference type="InterPro" id="IPR006657">
    <property type="entry name" value="MoPterin_dinucl-bd_dom"/>
</dbReference>
<dbReference type="InterPro" id="IPR006655">
    <property type="entry name" value="Mopterin_OxRdtase_prok_CS"/>
</dbReference>
<keyword evidence="7" id="KW-0411">Iron-sulfur</keyword>
<comment type="similarity">
    <text evidence="2">Belongs to the prokaryotic molybdopterin-containing oxidoreductase family.</text>
</comment>
<dbReference type="Proteomes" id="UP000006055">
    <property type="component" value="Chromosome"/>
</dbReference>
<feature type="domain" description="4Fe-4S Mo/W bis-MGD-type" evidence="8">
    <location>
        <begin position="5"/>
        <end position="61"/>
    </location>
</feature>
<dbReference type="OrthoDB" id="9810782at2"/>
<dbReference type="InterPro" id="IPR006963">
    <property type="entry name" value="Mopterin_OxRdtase_4Fe-4S_dom"/>
</dbReference>
<dbReference type="CDD" id="cd02781">
    <property type="entry name" value="MopB_CT_Acetylene-hydratase"/>
    <property type="match status" value="1"/>
</dbReference>
<dbReference type="PATRIC" id="fig|706587.4.peg.3069"/>
<evidence type="ECO:0000259" key="8">
    <source>
        <dbReference type="PROSITE" id="PS51669"/>
    </source>
</evidence>
<dbReference type="PROSITE" id="PS51669">
    <property type="entry name" value="4FE4S_MOW_BIS_MGD"/>
    <property type="match status" value="1"/>
</dbReference>
<dbReference type="PROSITE" id="PS00932">
    <property type="entry name" value="MOLYBDOPTERIN_PROK_3"/>
    <property type="match status" value="1"/>
</dbReference>
<dbReference type="GO" id="GO:0016491">
    <property type="term" value="F:oxidoreductase activity"/>
    <property type="evidence" value="ECO:0007669"/>
    <property type="project" value="UniProtKB-KW"/>
</dbReference>
<evidence type="ECO:0000256" key="5">
    <source>
        <dbReference type="ARBA" id="ARBA00023002"/>
    </source>
</evidence>
<dbReference type="Pfam" id="PF01568">
    <property type="entry name" value="Molydop_binding"/>
    <property type="match status" value="1"/>
</dbReference>
<dbReference type="Gene3D" id="2.20.25.90">
    <property type="entry name" value="ADC-like domains"/>
    <property type="match status" value="1"/>
</dbReference>
<comment type="cofactor">
    <cofactor evidence="1">
        <name>Mo-bis(molybdopterin guanine dinucleotide)</name>
        <dbReference type="ChEBI" id="CHEBI:60539"/>
    </cofactor>
</comment>
<evidence type="ECO:0000256" key="2">
    <source>
        <dbReference type="ARBA" id="ARBA00010312"/>
    </source>
</evidence>
<reference evidence="10" key="1">
    <citation type="submission" date="2012-06" db="EMBL/GenBank/DDBJ databases">
        <title>Complete sequence of chromosome of Desulfomonile tiedjei DSM 6799.</title>
        <authorList>
            <person name="Lucas S."/>
            <person name="Copeland A."/>
            <person name="Lapidus A."/>
            <person name="Glavina del Rio T."/>
            <person name="Dalin E."/>
            <person name="Tice H."/>
            <person name="Bruce D."/>
            <person name="Goodwin L."/>
            <person name="Pitluck S."/>
            <person name="Peters L."/>
            <person name="Ovchinnikova G."/>
            <person name="Zeytun A."/>
            <person name="Lu M."/>
            <person name="Kyrpides N."/>
            <person name="Mavromatis K."/>
            <person name="Ivanova N."/>
            <person name="Brettin T."/>
            <person name="Detter J.C."/>
            <person name="Han C."/>
            <person name="Larimer F."/>
            <person name="Land M."/>
            <person name="Hauser L."/>
            <person name="Markowitz V."/>
            <person name="Cheng J.-F."/>
            <person name="Hugenholtz P."/>
            <person name="Woyke T."/>
            <person name="Wu D."/>
            <person name="Spring S."/>
            <person name="Schroeder M."/>
            <person name="Brambilla E."/>
            <person name="Klenk H.-P."/>
            <person name="Eisen J.A."/>
        </authorList>
    </citation>
    <scope>NUCLEOTIDE SEQUENCE [LARGE SCALE GENOMIC DNA]</scope>
    <source>
        <strain evidence="10">ATCC 49306 / DSM 6799 / DCB-1</strain>
    </source>
</reference>
<dbReference type="Gene3D" id="3.40.228.10">
    <property type="entry name" value="Dimethylsulfoxide Reductase, domain 2"/>
    <property type="match status" value="1"/>
</dbReference>
<keyword evidence="4" id="KW-0479">Metal-binding</keyword>
<dbReference type="HOGENOM" id="CLU_000422_13_3_7"/>
<dbReference type="Gene3D" id="3.40.50.740">
    <property type="match status" value="1"/>
</dbReference>
<name>I4C724_DESTA</name>
<dbReference type="PANTHER" id="PTHR43742">
    <property type="entry name" value="TRIMETHYLAMINE-N-OXIDE REDUCTASE"/>
    <property type="match status" value="1"/>
</dbReference>
<keyword evidence="10" id="KW-1185">Reference proteome</keyword>
<dbReference type="Gene3D" id="2.40.40.20">
    <property type="match status" value="1"/>
</dbReference>
<gene>
    <name evidence="9" type="ordered locus">Desti_2686</name>
</gene>
<dbReference type="GO" id="GO:0051536">
    <property type="term" value="F:iron-sulfur cluster binding"/>
    <property type="evidence" value="ECO:0007669"/>
    <property type="project" value="UniProtKB-KW"/>
</dbReference>
<organism evidence="9 10">
    <name type="scientific">Desulfomonile tiedjei (strain ATCC 49306 / DSM 6799 / DCB-1)</name>
    <dbReference type="NCBI Taxonomy" id="706587"/>
    <lineage>
        <taxon>Bacteria</taxon>
        <taxon>Pseudomonadati</taxon>
        <taxon>Thermodesulfobacteriota</taxon>
        <taxon>Desulfomonilia</taxon>
        <taxon>Desulfomonilales</taxon>
        <taxon>Desulfomonilaceae</taxon>
        <taxon>Desulfomonile</taxon>
    </lineage>
</organism>
<keyword evidence="5" id="KW-0560">Oxidoreductase</keyword>
<dbReference type="eggNOG" id="COG0243">
    <property type="taxonomic scope" value="Bacteria"/>
</dbReference>
<evidence type="ECO:0000256" key="1">
    <source>
        <dbReference type="ARBA" id="ARBA00001942"/>
    </source>
</evidence>
<dbReference type="SUPFAM" id="SSF53706">
    <property type="entry name" value="Formate dehydrogenase/DMSO reductase, domains 1-3"/>
    <property type="match status" value="1"/>
</dbReference>
<dbReference type="Pfam" id="PF04879">
    <property type="entry name" value="Molybdop_Fe4S4"/>
    <property type="match status" value="1"/>
</dbReference>
<dbReference type="InterPro" id="IPR006656">
    <property type="entry name" value="Mopterin_OxRdtase"/>
</dbReference>
<evidence type="ECO:0000313" key="10">
    <source>
        <dbReference type="Proteomes" id="UP000006055"/>
    </source>
</evidence>
<evidence type="ECO:0000256" key="3">
    <source>
        <dbReference type="ARBA" id="ARBA00022505"/>
    </source>
</evidence>
<dbReference type="AlphaFoldDB" id="I4C724"/>
<proteinExistence type="inferred from homology"/>
<dbReference type="GO" id="GO:0043546">
    <property type="term" value="F:molybdopterin cofactor binding"/>
    <property type="evidence" value="ECO:0007669"/>
    <property type="project" value="InterPro"/>
</dbReference>
<accession>I4C724</accession>
<dbReference type="EMBL" id="CP003360">
    <property type="protein sequence ID" value="AFM25365.1"/>
    <property type="molecule type" value="Genomic_DNA"/>
</dbReference>
<dbReference type="InterPro" id="IPR009010">
    <property type="entry name" value="Asp_de-COase-like_dom_sf"/>
</dbReference>
<sequence length="711" mass="79890">MKSSSRIVKSSCRGCHGVCQVLVHLDGDKIVRVSGDPDSPTSRGFICPKGIAAPDMLYHPDRLKFPMRRIGPRGANEWERISWDAAISEMVDRFDTIRRESGSEYLAVAQGTGRPYTEFTIRFANALGTPNFVNPGHLCYLPRVIASAITMGALPVSDIYEFGGKSPACIINWGCNHVETGASDGMCGSIFKKAAKKAEKLIVIDPRRIGLAEEADHTLQIRPGTDCALALAMIQTIISEGLFDQAFVHDHSFGFDRLAEHVRSFTPEWAEPITRIPSDQIRTVARTYATTKPASIQWGNGIDTSVNGFQTGRALLILMGLTGNIDVPGGNVIWVPPSKIRPKSPLIDMSVAGVQFMPPEKKALILTKGKYPFAPNCHPPTFWKSVITGDPYRVRGIWIVGSNPLLTATQGLTIEKALRDHMEYTVVSDLFMTPTAQLADLVLPAAHWLEQDDVVYMHKIWCVLSRKKLAQIGETRDDRDVIFDVAHRLGLHEAFPWPDRHTYLDWLLEETGMSFDQFKEKNILMSEMRYRKYETDRFHTPSGKFEFYSNVMEHEGRPPMPVYLEPPLSPLSSPELSEKYPFILMSGTKKLEFFHSEMHQIRLLRKMHPNPIVEIHPAAAERCGISDGDWVYVESPYGRARLQARFSEGIATDVVNAEHAWWYPEASPPDYRWKESCANLLYGDDSFDPDTGAEPLKSYLCTVYKDGLERT</sequence>
<dbReference type="RefSeq" id="WP_014810506.1">
    <property type="nucleotide sequence ID" value="NC_018025.1"/>
</dbReference>
<protein>
    <submittedName>
        <fullName evidence="9">Anaerobic dehydrogenase, typically selenocysteine-containing</fullName>
    </submittedName>
</protein>
<evidence type="ECO:0000256" key="7">
    <source>
        <dbReference type="ARBA" id="ARBA00023014"/>
    </source>
</evidence>
<dbReference type="SMART" id="SM00926">
    <property type="entry name" value="Molybdop_Fe4S4"/>
    <property type="match status" value="1"/>
</dbReference>
<dbReference type="GO" id="GO:0018818">
    <property type="term" value="F:acetylene hydratase activity"/>
    <property type="evidence" value="ECO:0007669"/>
    <property type="project" value="InterPro"/>
</dbReference>
<dbReference type="InterPro" id="IPR037949">
    <property type="entry name" value="MopB_CT_Acetylene-hydratase"/>
</dbReference>
<evidence type="ECO:0000313" key="9">
    <source>
        <dbReference type="EMBL" id="AFM25365.1"/>
    </source>
</evidence>
<dbReference type="KEGG" id="dti:Desti_2686"/>
<dbReference type="SUPFAM" id="SSF50692">
    <property type="entry name" value="ADC-like"/>
    <property type="match status" value="1"/>
</dbReference>
<dbReference type="InterPro" id="IPR050612">
    <property type="entry name" value="Prok_Mopterin_Oxidored"/>
</dbReference>
<dbReference type="STRING" id="706587.Desti_2686"/>
<keyword evidence="6" id="KW-0408">Iron</keyword>
<keyword evidence="3" id="KW-0500">Molybdenum</keyword>